<accession>A0A427A951</accession>
<evidence type="ECO:0000313" key="2">
    <source>
        <dbReference type="EMBL" id="RRT72753.1"/>
    </source>
</evidence>
<feature type="compositionally biased region" description="Low complexity" evidence="1">
    <location>
        <begin position="23"/>
        <end position="39"/>
    </location>
</feature>
<gene>
    <name evidence="2" type="ORF">B296_00020103</name>
</gene>
<dbReference type="Proteomes" id="UP000287651">
    <property type="component" value="Unassembled WGS sequence"/>
</dbReference>
<dbReference type="InterPro" id="IPR029045">
    <property type="entry name" value="ClpP/crotonase-like_dom_sf"/>
</dbReference>
<proteinExistence type="predicted"/>
<dbReference type="SUPFAM" id="SSF52096">
    <property type="entry name" value="ClpP/crotonase"/>
    <property type="match status" value="1"/>
</dbReference>
<comment type="caution">
    <text evidence="2">The sequence shown here is derived from an EMBL/GenBank/DDBJ whole genome shotgun (WGS) entry which is preliminary data.</text>
</comment>
<feature type="compositionally biased region" description="Basic and acidic residues" evidence="1">
    <location>
        <begin position="168"/>
        <end position="190"/>
    </location>
</feature>
<name>A0A427A951_ENSVE</name>
<dbReference type="EMBL" id="AMZH03003301">
    <property type="protein sequence ID" value="RRT72753.1"/>
    <property type="molecule type" value="Genomic_DNA"/>
</dbReference>
<dbReference type="Pfam" id="PF00574">
    <property type="entry name" value="CLP_protease"/>
    <property type="match status" value="1"/>
</dbReference>
<sequence>MGRRNRPRATDSAGAEKRRTPGFSSPSSSSPLFFFLPPSVDTARNRPSTVEIDRQRSKSTVTGRFRVVTRRKQPQSTVPSGSGLSAYRSAGGPIELDTDRDNFMNPWEAKEYGLVDAVIDDGKPGLVAPIAEATPPPKTRVWHLWKVEGGRKARQNLPSEQKLSQNGHKVDSNGEEDKGKEQPKEEPTVV</sequence>
<organism evidence="2 3">
    <name type="scientific">Ensete ventricosum</name>
    <name type="common">Abyssinian banana</name>
    <name type="synonym">Musa ensete</name>
    <dbReference type="NCBI Taxonomy" id="4639"/>
    <lineage>
        <taxon>Eukaryota</taxon>
        <taxon>Viridiplantae</taxon>
        <taxon>Streptophyta</taxon>
        <taxon>Embryophyta</taxon>
        <taxon>Tracheophyta</taxon>
        <taxon>Spermatophyta</taxon>
        <taxon>Magnoliopsida</taxon>
        <taxon>Liliopsida</taxon>
        <taxon>Zingiberales</taxon>
        <taxon>Musaceae</taxon>
        <taxon>Ensete</taxon>
    </lineage>
</organism>
<feature type="compositionally biased region" description="Polar residues" evidence="1">
    <location>
        <begin position="74"/>
        <end position="83"/>
    </location>
</feature>
<evidence type="ECO:0000256" key="1">
    <source>
        <dbReference type="SAM" id="MobiDB-lite"/>
    </source>
</evidence>
<dbReference type="InterPro" id="IPR023562">
    <property type="entry name" value="ClpP/TepA"/>
</dbReference>
<evidence type="ECO:0008006" key="4">
    <source>
        <dbReference type="Google" id="ProtNLM"/>
    </source>
</evidence>
<protein>
    <recommendedName>
        <fullName evidence="4">ATP-dependent Clp protease proteolytic subunit</fullName>
    </recommendedName>
</protein>
<dbReference type="AlphaFoldDB" id="A0A427A951"/>
<evidence type="ECO:0000313" key="3">
    <source>
        <dbReference type="Proteomes" id="UP000287651"/>
    </source>
</evidence>
<feature type="region of interest" description="Disordered" evidence="1">
    <location>
        <begin position="152"/>
        <end position="190"/>
    </location>
</feature>
<feature type="compositionally biased region" description="Polar residues" evidence="1">
    <location>
        <begin position="156"/>
        <end position="167"/>
    </location>
</feature>
<reference evidence="2 3" key="1">
    <citation type="journal article" date="2014" name="Agronomy (Basel)">
        <title>A Draft Genome Sequence for Ensete ventricosum, the Drought-Tolerant Tree Against Hunger.</title>
        <authorList>
            <person name="Harrison J."/>
            <person name="Moore K.A."/>
            <person name="Paszkiewicz K."/>
            <person name="Jones T."/>
            <person name="Grant M."/>
            <person name="Ambacheew D."/>
            <person name="Muzemil S."/>
            <person name="Studholme D.J."/>
        </authorList>
    </citation>
    <scope>NUCLEOTIDE SEQUENCE [LARGE SCALE GENOMIC DNA]</scope>
</reference>
<feature type="region of interest" description="Disordered" evidence="1">
    <location>
        <begin position="1"/>
        <end position="101"/>
    </location>
</feature>